<feature type="compositionally biased region" description="Basic and acidic residues" evidence="2">
    <location>
        <begin position="265"/>
        <end position="279"/>
    </location>
</feature>
<feature type="chain" id="PRO_5032396304" description="Outer membrane efflux protein" evidence="3">
    <location>
        <begin position="25"/>
        <end position="374"/>
    </location>
</feature>
<accession>A0A806KK48</accession>
<name>A0A806KK48_9BACT</name>
<dbReference type="Gene3D" id="1.20.1600.10">
    <property type="entry name" value="Outer membrane efflux proteins (OEP)"/>
    <property type="match status" value="1"/>
</dbReference>
<keyword evidence="1" id="KW-0175">Coiled coil</keyword>
<evidence type="ECO:0000256" key="1">
    <source>
        <dbReference type="SAM" id="Coils"/>
    </source>
</evidence>
<evidence type="ECO:0000313" key="4">
    <source>
        <dbReference type="EMBL" id="AGS53430.1"/>
    </source>
</evidence>
<sequence length="374" mass="41915">MIKQHAFAFVTAVAFAVCQLPVAAAEGAPDVLEERQPAVIAYNDAVSMATKNLPGLISLDEAIRALRDQLKELTDERDARINSFNPIMRPYVESAIRSAFAGPIRLLNRHINEMIYSQDMIKTAAEMQLRGSIVAVENMLIDIEIAEAAVSQEIAALDAARIRYERGAGAESDYRSAELALSQRRTNLTLLHISLSNERMNLNRLLEKPMTELYAVEYDAKQAELPPDIDAYVRAVITEQPNVKQKDSEVARLKTDLDNAADAATSERDEKKRALSRAERERDELGKNLELAIRKQVNSMQILLYSIESLEIDLQRANDRRETLRLNLEAGLVSQHDMDLAQLAVMNAEAGIAKSLNNYWVMQFALEHPFLLAQ</sequence>
<organism evidence="4">
    <name type="scientific">uncultured bacterium contig00025</name>
    <dbReference type="NCBI Taxonomy" id="1181514"/>
    <lineage>
        <taxon>Bacteria</taxon>
        <taxon>environmental samples</taxon>
    </lineage>
</organism>
<reference evidence="4" key="1">
    <citation type="submission" date="2012-03" db="EMBL/GenBank/DDBJ databases">
        <title>Functional metagenomics reveals considerable lignocellulase gene clusters in the gut microbiome of a wood-feeding higher termite.</title>
        <authorList>
            <person name="Liu N."/>
        </authorList>
    </citation>
    <scope>NUCLEOTIDE SEQUENCE</scope>
</reference>
<feature type="coiled-coil region" evidence="1">
    <location>
        <begin position="56"/>
        <end position="83"/>
    </location>
</feature>
<dbReference type="EMBL" id="JQ844232">
    <property type="protein sequence ID" value="AGS53430.1"/>
    <property type="molecule type" value="Genomic_DNA"/>
</dbReference>
<keyword evidence="3" id="KW-0732">Signal</keyword>
<evidence type="ECO:0000256" key="2">
    <source>
        <dbReference type="SAM" id="MobiDB-lite"/>
    </source>
</evidence>
<feature type="signal peptide" evidence="3">
    <location>
        <begin position="1"/>
        <end position="24"/>
    </location>
</feature>
<dbReference type="SUPFAM" id="SSF56954">
    <property type="entry name" value="Outer membrane efflux proteins (OEP)"/>
    <property type="match status" value="1"/>
</dbReference>
<evidence type="ECO:0000256" key="3">
    <source>
        <dbReference type="SAM" id="SignalP"/>
    </source>
</evidence>
<protein>
    <recommendedName>
        <fullName evidence="5">Outer membrane efflux protein</fullName>
    </recommendedName>
</protein>
<evidence type="ECO:0008006" key="5">
    <source>
        <dbReference type="Google" id="ProtNLM"/>
    </source>
</evidence>
<feature type="region of interest" description="Disordered" evidence="2">
    <location>
        <begin position="256"/>
        <end position="279"/>
    </location>
</feature>
<proteinExistence type="predicted"/>
<dbReference type="AlphaFoldDB" id="A0A806KK48"/>